<dbReference type="Proteomes" id="UP000789759">
    <property type="component" value="Unassembled WGS sequence"/>
</dbReference>
<name>A0A9N9CYZ6_9GLOM</name>
<dbReference type="PROSITE" id="PS50888">
    <property type="entry name" value="BHLH"/>
    <property type="match status" value="1"/>
</dbReference>
<evidence type="ECO:0000313" key="4">
    <source>
        <dbReference type="Proteomes" id="UP000789759"/>
    </source>
</evidence>
<organism evidence="3 4">
    <name type="scientific">Cetraspora pellucida</name>
    <dbReference type="NCBI Taxonomy" id="1433469"/>
    <lineage>
        <taxon>Eukaryota</taxon>
        <taxon>Fungi</taxon>
        <taxon>Fungi incertae sedis</taxon>
        <taxon>Mucoromycota</taxon>
        <taxon>Glomeromycotina</taxon>
        <taxon>Glomeromycetes</taxon>
        <taxon>Diversisporales</taxon>
        <taxon>Gigasporaceae</taxon>
        <taxon>Cetraspora</taxon>
    </lineage>
</organism>
<dbReference type="GO" id="GO:0046983">
    <property type="term" value="F:protein dimerization activity"/>
    <property type="evidence" value="ECO:0007669"/>
    <property type="project" value="InterPro"/>
</dbReference>
<dbReference type="SUPFAM" id="SSF47459">
    <property type="entry name" value="HLH, helix-loop-helix DNA-binding domain"/>
    <property type="match status" value="1"/>
</dbReference>
<accession>A0A9N9CYZ6</accession>
<evidence type="ECO:0000313" key="3">
    <source>
        <dbReference type="EMBL" id="CAG8617044.1"/>
    </source>
</evidence>
<evidence type="ECO:0000256" key="1">
    <source>
        <dbReference type="SAM" id="MobiDB-lite"/>
    </source>
</evidence>
<dbReference type="InterPro" id="IPR036638">
    <property type="entry name" value="HLH_DNA-bd_sf"/>
</dbReference>
<comment type="caution">
    <text evidence="3">The sequence shown here is derived from an EMBL/GenBank/DDBJ whole genome shotgun (WGS) entry which is preliminary data.</text>
</comment>
<reference evidence="3" key="1">
    <citation type="submission" date="2021-06" db="EMBL/GenBank/DDBJ databases">
        <authorList>
            <person name="Kallberg Y."/>
            <person name="Tangrot J."/>
            <person name="Rosling A."/>
        </authorList>
    </citation>
    <scope>NUCLEOTIDE SEQUENCE</scope>
    <source>
        <strain evidence="3">FL966</strain>
    </source>
</reference>
<dbReference type="InterPro" id="IPR011598">
    <property type="entry name" value="bHLH_dom"/>
</dbReference>
<keyword evidence="4" id="KW-1185">Reference proteome</keyword>
<gene>
    <name evidence="3" type="ORF">CPELLU_LOCUS7730</name>
</gene>
<feature type="region of interest" description="Disordered" evidence="1">
    <location>
        <begin position="1"/>
        <end position="21"/>
    </location>
</feature>
<dbReference type="Pfam" id="PF00010">
    <property type="entry name" value="HLH"/>
    <property type="match status" value="1"/>
</dbReference>
<proteinExistence type="predicted"/>
<dbReference type="EMBL" id="CAJVQA010005279">
    <property type="protein sequence ID" value="CAG8617044.1"/>
    <property type="molecule type" value="Genomic_DNA"/>
</dbReference>
<protein>
    <submittedName>
        <fullName evidence="3">17413_t:CDS:1</fullName>
    </submittedName>
</protein>
<dbReference type="AlphaFoldDB" id="A0A9N9CYZ6"/>
<sequence length="139" mass="16332">MLTQKQKKTLSQNQKKTRDELDHSFKELDRQLLLTSSSSGKISRASLLLEAASHIQHQRLELSSIYVENKQLIGNLSSFYEENKQLIRNLEYVKCSYQQVVSRMKKQNEEINYLSQLCKYQNGKLNKNISRLIYSYLVI</sequence>
<feature type="domain" description="BHLH" evidence="2">
    <location>
        <begin position="5"/>
        <end position="58"/>
    </location>
</feature>
<evidence type="ECO:0000259" key="2">
    <source>
        <dbReference type="PROSITE" id="PS50888"/>
    </source>
</evidence>